<comment type="caution">
    <text evidence="9">The sequence shown here is derived from an EMBL/GenBank/DDBJ whole genome shotgun (WGS) entry which is preliminary data.</text>
</comment>
<gene>
    <name evidence="9" type="primary">mcp4_5</name>
    <name evidence="9" type="ORF">CA13_66770</name>
</gene>
<dbReference type="Gene3D" id="3.30.450.20">
    <property type="entry name" value="PAS domain"/>
    <property type="match status" value="1"/>
</dbReference>
<dbReference type="InterPro" id="IPR029151">
    <property type="entry name" value="Sensor-like_sf"/>
</dbReference>
<protein>
    <submittedName>
        <fullName evidence="9">Methyl-accepting chemotaxis protein 4</fullName>
    </submittedName>
</protein>
<evidence type="ECO:0000259" key="8">
    <source>
        <dbReference type="PROSITE" id="PS50885"/>
    </source>
</evidence>
<dbReference type="GO" id="GO:0016020">
    <property type="term" value="C:membrane"/>
    <property type="evidence" value="ECO:0007669"/>
    <property type="project" value="InterPro"/>
</dbReference>
<dbReference type="Pfam" id="PF17201">
    <property type="entry name" value="Cache_3-Cache_2"/>
    <property type="match status" value="1"/>
</dbReference>
<feature type="compositionally biased region" description="Polar residues" evidence="4">
    <location>
        <begin position="486"/>
        <end position="497"/>
    </location>
</feature>
<evidence type="ECO:0000256" key="3">
    <source>
        <dbReference type="PROSITE-ProRule" id="PRU00284"/>
    </source>
</evidence>
<dbReference type="Gene3D" id="1.10.8.500">
    <property type="entry name" value="HAMP domain in histidine kinase"/>
    <property type="match status" value="1"/>
</dbReference>
<evidence type="ECO:0000313" key="10">
    <source>
        <dbReference type="Proteomes" id="UP000315010"/>
    </source>
</evidence>
<comment type="similarity">
    <text evidence="2">Belongs to the methyl-accepting chemotaxis (MCP) protein family.</text>
</comment>
<proteinExistence type="inferred from homology"/>
<evidence type="ECO:0000256" key="2">
    <source>
        <dbReference type="ARBA" id="ARBA00029447"/>
    </source>
</evidence>
<feature type="compositionally biased region" description="Low complexity" evidence="4">
    <location>
        <begin position="465"/>
        <end position="484"/>
    </location>
</feature>
<keyword evidence="1 3" id="KW-0807">Transducer</keyword>
<sequence precursor="true">MKIKTKIMTLTLCGTVAMAAGIVGLVQYKKAKCREVLLAGSERQAAEQCETIAKDIYQILEIQHQSVKYKVAADLNVARDILEHSGGIEQASETIKWTAINQYSKEPLNIELPQMQVGNQWLGQNKSIAKKSPIVDRVQSLVGGTCTIFQRMNKDGDMLRVCTNVENTDGARAIGTYIPAINPDGTPNPVISTVMKGETFHGRAYVVNAWYITAYEPVRDGSGSIVGVLYVGRKQEDIPEIRESIVNTVVGKTGYVYVLAGKGENRGEYIISKGGERDGENIWDAKDENGNPFIQNAINHCVAAAAKNSVIEKYSWKNKDEEASRSKVVACVYFEPWDWVIGAGAYEEDFADAFTSVNHTLNSLLMWTLASSGILLIVIGGIAIWTTNSITRPIDAITENLRDIADGQGDLTKRISVTSKDEVGEMAKWFNCFLEQMQDLIGQMVSNASQVAAASSQLTTTAADLSRGADATTTQSTTVSAAASEMTDQMGSMASSAEQMSANVKTVAAAVEQMTTSISEIAQNAEQASSVAHDAAHLAETSKSTIGQLGSTADEIGKVIEVIQDIAEQTNLLALNATIEAARAGEAGKGFAVVATEVKQLAKQTAVATQDIRCRVEGIQGSTGDVIRLINEISGVIGQVSNVSTTIASAVEEQSITTQDIARSVTETSQAVDFVSESVVRSATSSREITSSIVGVDEAARHTAVSAGQTRQAGEELTQLAGALHSLVSVFRV</sequence>
<dbReference type="SUPFAM" id="SSF103190">
    <property type="entry name" value="Sensory domain-like"/>
    <property type="match status" value="1"/>
</dbReference>
<dbReference type="Proteomes" id="UP000315010">
    <property type="component" value="Unassembled WGS sequence"/>
</dbReference>
<dbReference type="SMART" id="SM00304">
    <property type="entry name" value="HAMP"/>
    <property type="match status" value="2"/>
</dbReference>
<evidence type="ECO:0000256" key="6">
    <source>
        <dbReference type="SAM" id="SignalP"/>
    </source>
</evidence>
<keyword evidence="5" id="KW-0812">Transmembrane</keyword>
<dbReference type="Pfam" id="PF00015">
    <property type="entry name" value="MCPsignal"/>
    <property type="match status" value="1"/>
</dbReference>
<feature type="chain" id="PRO_5023121437" evidence="6">
    <location>
        <begin position="20"/>
        <end position="733"/>
    </location>
</feature>
<feature type="region of interest" description="Disordered" evidence="4">
    <location>
        <begin position="465"/>
        <end position="497"/>
    </location>
</feature>
<feature type="domain" description="Methyl-accepting transducer" evidence="7">
    <location>
        <begin position="475"/>
        <end position="697"/>
    </location>
</feature>
<evidence type="ECO:0000256" key="5">
    <source>
        <dbReference type="SAM" id="Phobius"/>
    </source>
</evidence>
<dbReference type="PANTHER" id="PTHR32089:SF112">
    <property type="entry name" value="LYSOZYME-LIKE PROTEIN-RELATED"/>
    <property type="match status" value="1"/>
</dbReference>
<organism evidence="9 10">
    <name type="scientific">Novipirellula herctigrandis</name>
    <dbReference type="NCBI Taxonomy" id="2527986"/>
    <lineage>
        <taxon>Bacteria</taxon>
        <taxon>Pseudomonadati</taxon>
        <taxon>Planctomycetota</taxon>
        <taxon>Planctomycetia</taxon>
        <taxon>Pirellulales</taxon>
        <taxon>Pirellulaceae</taxon>
        <taxon>Novipirellula</taxon>
    </lineage>
</organism>
<evidence type="ECO:0000259" key="7">
    <source>
        <dbReference type="PROSITE" id="PS50111"/>
    </source>
</evidence>
<dbReference type="GO" id="GO:0007165">
    <property type="term" value="P:signal transduction"/>
    <property type="evidence" value="ECO:0007669"/>
    <property type="project" value="UniProtKB-KW"/>
</dbReference>
<dbReference type="InterPro" id="IPR033462">
    <property type="entry name" value="Cache_3-Cache_2"/>
</dbReference>
<evidence type="ECO:0000313" key="9">
    <source>
        <dbReference type="EMBL" id="TWT76186.1"/>
    </source>
</evidence>
<dbReference type="InterPro" id="IPR004089">
    <property type="entry name" value="MCPsignal_dom"/>
</dbReference>
<dbReference type="CDD" id="cd06225">
    <property type="entry name" value="HAMP"/>
    <property type="match status" value="1"/>
</dbReference>
<dbReference type="OrthoDB" id="9814363at2"/>
<dbReference type="EMBL" id="SJPJ01000002">
    <property type="protein sequence ID" value="TWT76186.1"/>
    <property type="molecule type" value="Genomic_DNA"/>
</dbReference>
<dbReference type="PROSITE" id="PS50885">
    <property type="entry name" value="HAMP"/>
    <property type="match status" value="1"/>
</dbReference>
<feature type="domain" description="HAMP" evidence="8">
    <location>
        <begin position="388"/>
        <end position="442"/>
    </location>
</feature>
<evidence type="ECO:0000256" key="1">
    <source>
        <dbReference type="ARBA" id="ARBA00023224"/>
    </source>
</evidence>
<keyword evidence="10" id="KW-1185">Reference proteome</keyword>
<dbReference type="SUPFAM" id="SSF58104">
    <property type="entry name" value="Methyl-accepting chemotaxis protein (MCP) signaling domain"/>
    <property type="match status" value="1"/>
</dbReference>
<evidence type="ECO:0000256" key="4">
    <source>
        <dbReference type="SAM" id="MobiDB-lite"/>
    </source>
</evidence>
<accession>A0A5C5YMT8</accession>
<keyword evidence="5" id="KW-1133">Transmembrane helix</keyword>
<dbReference type="PANTHER" id="PTHR32089">
    <property type="entry name" value="METHYL-ACCEPTING CHEMOTAXIS PROTEIN MCPB"/>
    <property type="match status" value="1"/>
</dbReference>
<dbReference type="PROSITE" id="PS50111">
    <property type="entry name" value="CHEMOTAXIS_TRANSDUC_2"/>
    <property type="match status" value="1"/>
</dbReference>
<keyword evidence="5" id="KW-0472">Membrane</keyword>
<dbReference type="RefSeq" id="WP_146403997.1">
    <property type="nucleotide sequence ID" value="NZ_SJPJ01000002.1"/>
</dbReference>
<name>A0A5C5YMT8_9BACT</name>
<dbReference type="SMART" id="SM00283">
    <property type="entry name" value="MA"/>
    <property type="match status" value="1"/>
</dbReference>
<keyword evidence="6" id="KW-0732">Signal</keyword>
<feature type="transmembrane region" description="Helical" evidence="5">
    <location>
        <begin position="364"/>
        <end position="385"/>
    </location>
</feature>
<dbReference type="Pfam" id="PF00672">
    <property type="entry name" value="HAMP"/>
    <property type="match status" value="1"/>
</dbReference>
<feature type="signal peptide" evidence="6">
    <location>
        <begin position="1"/>
        <end position="19"/>
    </location>
</feature>
<dbReference type="AlphaFoldDB" id="A0A5C5YMT8"/>
<dbReference type="Gene3D" id="1.10.287.950">
    <property type="entry name" value="Methyl-accepting chemotaxis protein"/>
    <property type="match status" value="1"/>
</dbReference>
<dbReference type="InterPro" id="IPR003660">
    <property type="entry name" value="HAMP_dom"/>
</dbReference>
<reference evidence="9 10" key="1">
    <citation type="submission" date="2019-02" db="EMBL/GenBank/DDBJ databases">
        <title>Deep-cultivation of Planctomycetes and their phenomic and genomic characterization uncovers novel biology.</title>
        <authorList>
            <person name="Wiegand S."/>
            <person name="Jogler M."/>
            <person name="Boedeker C."/>
            <person name="Pinto D."/>
            <person name="Vollmers J."/>
            <person name="Rivas-Marin E."/>
            <person name="Kohn T."/>
            <person name="Peeters S.H."/>
            <person name="Heuer A."/>
            <person name="Rast P."/>
            <person name="Oberbeckmann S."/>
            <person name="Bunk B."/>
            <person name="Jeske O."/>
            <person name="Meyerdierks A."/>
            <person name="Storesund J.E."/>
            <person name="Kallscheuer N."/>
            <person name="Luecker S."/>
            <person name="Lage O.M."/>
            <person name="Pohl T."/>
            <person name="Merkel B.J."/>
            <person name="Hornburger P."/>
            <person name="Mueller R.-W."/>
            <person name="Bruemmer F."/>
            <person name="Labrenz M."/>
            <person name="Spormann A.M."/>
            <person name="Op Den Camp H."/>
            <person name="Overmann J."/>
            <person name="Amann R."/>
            <person name="Jetten M.S.M."/>
            <person name="Mascher T."/>
            <person name="Medema M.H."/>
            <person name="Devos D.P."/>
            <person name="Kaster A.-K."/>
            <person name="Ovreas L."/>
            <person name="Rohde M."/>
            <person name="Galperin M.Y."/>
            <person name="Jogler C."/>
        </authorList>
    </citation>
    <scope>NUCLEOTIDE SEQUENCE [LARGE SCALE GENOMIC DNA]</scope>
    <source>
        <strain evidence="9 10">CA13</strain>
    </source>
</reference>